<evidence type="ECO:0000256" key="6">
    <source>
        <dbReference type="ARBA" id="ARBA00023004"/>
    </source>
</evidence>
<dbReference type="OrthoDB" id="9789209at2"/>
<feature type="transmembrane region" description="Helical" evidence="9">
    <location>
        <begin position="50"/>
        <end position="75"/>
    </location>
</feature>
<dbReference type="AlphaFoldDB" id="A0A135L1V0"/>
<dbReference type="Proteomes" id="UP000070352">
    <property type="component" value="Unassembled WGS sequence"/>
</dbReference>
<keyword evidence="2 8" id="KW-0349">Heme</keyword>
<dbReference type="Pfam" id="PF01127">
    <property type="entry name" value="Sdh_cyt"/>
    <property type="match status" value="1"/>
</dbReference>
<name>A0A135L1V0_9BACI</name>
<evidence type="ECO:0000256" key="7">
    <source>
        <dbReference type="ARBA" id="ARBA00023136"/>
    </source>
</evidence>
<evidence type="ECO:0000256" key="9">
    <source>
        <dbReference type="SAM" id="Phobius"/>
    </source>
</evidence>
<comment type="caution">
    <text evidence="10">The sequence shown here is derived from an EMBL/GenBank/DDBJ whole genome shotgun (WGS) entry which is preliminary data.</text>
</comment>
<dbReference type="InterPro" id="IPR016002">
    <property type="entry name" value="Succ_DH_cyt_b558_Firmicute"/>
</dbReference>
<dbReference type="EMBL" id="LSKU01000001">
    <property type="protein sequence ID" value="KXG42994.1"/>
    <property type="molecule type" value="Genomic_DNA"/>
</dbReference>
<keyword evidence="5 9" id="KW-1133">Transmembrane helix</keyword>
<dbReference type="InterPro" id="IPR000701">
    <property type="entry name" value="SuccDH_FuR_B_TM-su"/>
</dbReference>
<keyword evidence="4 8" id="KW-0479">Metal-binding</keyword>
<dbReference type="InterPro" id="IPR034804">
    <property type="entry name" value="SQR/QFR_C/D"/>
</dbReference>
<keyword evidence="6 8" id="KW-0408">Iron</keyword>
<dbReference type="NCBIfam" id="TIGR02046">
    <property type="entry name" value="sdhC_b558_fam"/>
    <property type="match status" value="1"/>
</dbReference>
<feature type="binding site" description="axial binding residue" evidence="8">
    <location>
        <position position="69"/>
    </location>
    <ligand>
        <name>heme</name>
        <dbReference type="ChEBI" id="CHEBI:30413"/>
    </ligand>
    <ligandPart>
        <name>Fe</name>
        <dbReference type="ChEBI" id="CHEBI:18248"/>
    </ligandPart>
</feature>
<sequence>MATTHFFNRKLHSLLGIIPVGVFLLIHLTVNYQATKGPEAFNSAAGFMESLPYLAVLEWVLIFLPLLYHAIYGLYVAFQAKHNVNNYGYFRNVMFFLQRMTGIVTLIFVGWHVWETRVQMALGTELNYELMANILKNNWAFVFYLVGVISAVFHFANGMWSFLVSWGITIGPRAQRISTYVWMVVFVAVSIIAVSALFAFVNPVYVEQVNLG</sequence>
<evidence type="ECO:0000256" key="8">
    <source>
        <dbReference type="PIRSR" id="PIRSR000170-1"/>
    </source>
</evidence>
<dbReference type="GO" id="GO:0016020">
    <property type="term" value="C:membrane"/>
    <property type="evidence" value="ECO:0007669"/>
    <property type="project" value="UniProtKB-SubCell"/>
</dbReference>
<evidence type="ECO:0000256" key="4">
    <source>
        <dbReference type="ARBA" id="ARBA00022723"/>
    </source>
</evidence>
<dbReference type="InterPro" id="IPR011138">
    <property type="entry name" value="Cytochrome_b-558"/>
</dbReference>
<feature type="transmembrane region" description="Helical" evidence="9">
    <location>
        <begin position="180"/>
        <end position="201"/>
    </location>
</feature>
<dbReference type="CDD" id="cd03497">
    <property type="entry name" value="SQR_TypeB_1_TM"/>
    <property type="match status" value="1"/>
</dbReference>
<dbReference type="STRING" id="1413211.U473_02360"/>
<evidence type="ECO:0000256" key="5">
    <source>
        <dbReference type="ARBA" id="ARBA00022989"/>
    </source>
</evidence>
<feature type="transmembrane region" description="Helical" evidence="9">
    <location>
        <begin position="96"/>
        <end position="114"/>
    </location>
</feature>
<feature type="binding site" description="axial binding residue" evidence="8">
    <location>
        <position position="154"/>
    </location>
    <ligand>
        <name>heme</name>
        <dbReference type="ChEBI" id="CHEBI:30413"/>
    </ligand>
    <ligandPart>
        <name>Fe</name>
        <dbReference type="ChEBI" id="CHEBI:18248"/>
    </ligandPart>
</feature>
<evidence type="ECO:0000256" key="1">
    <source>
        <dbReference type="ARBA" id="ARBA00004370"/>
    </source>
</evidence>
<gene>
    <name evidence="10" type="ORF">U473_02360</name>
</gene>
<evidence type="ECO:0000256" key="3">
    <source>
        <dbReference type="ARBA" id="ARBA00022692"/>
    </source>
</evidence>
<dbReference type="PIRSF" id="PIRSF000170">
    <property type="entry name" value="Succ_dh_cyt_b558"/>
    <property type="match status" value="1"/>
</dbReference>
<feature type="transmembrane region" description="Helical" evidence="9">
    <location>
        <begin position="141"/>
        <end position="168"/>
    </location>
</feature>
<protein>
    <submittedName>
        <fullName evidence="10">Succinate dehydrogenase</fullName>
    </submittedName>
</protein>
<reference evidence="10 11" key="1">
    <citation type="submission" date="2016-02" db="EMBL/GenBank/DDBJ databases">
        <title>Draft Genome for Tepidibacillus decaturensis nov. sp. Strain Z9, an Anaerobic, Moderately Thermophilic and Heterotrophic Bacterium from Deep Subsurface of the Illinois Basin, USA.</title>
        <authorList>
            <person name="Dong Y."/>
            <person name="Chang J.Y."/>
            <person name="Sanford R."/>
            <person name="Fouke B.W."/>
        </authorList>
    </citation>
    <scope>NUCLEOTIDE SEQUENCE [LARGE SCALE GENOMIC DNA]</scope>
    <source>
        <strain evidence="10 11">Z9</strain>
    </source>
</reference>
<proteinExistence type="predicted"/>
<evidence type="ECO:0000313" key="10">
    <source>
        <dbReference type="EMBL" id="KXG42994.1"/>
    </source>
</evidence>
<dbReference type="Gene3D" id="1.20.1300.10">
    <property type="entry name" value="Fumarate reductase/succinate dehydrogenase, transmembrane subunit"/>
    <property type="match status" value="1"/>
</dbReference>
<dbReference type="SUPFAM" id="SSF81343">
    <property type="entry name" value="Fumarate reductase respiratory complex transmembrane subunits"/>
    <property type="match status" value="1"/>
</dbReference>
<feature type="binding site" description="axial binding residue" evidence="8">
    <location>
        <position position="112"/>
    </location>
    <ligand>
        <name>heme</name>
        <dbReference type="ChEBI" id="CHEBI:30413"/>
    </ligand>
    <ligandPart>
        <name>Fe</name>
        <dbReference type="ChEBI" id="CHEBI:18248"/>
    </ligandPart>
</feature>
<keyword evidence="11" id="KW-1185">Reference proteome</keyword>
<comment type="subcellular location">
    <subcellularLocation>
        <location evidence="1">Membrane</location>
    </subcellularLocation>
</comment>
<organism evidence="10 11">
    <name type="scientific">Tepidibacillus decaturensis</name>
    <dbReference type="NCBI Taxonomy" id="1413211"/>
    <lineage>
        <taxon>Bacteria</taxon>
        <taxon>Bacillati</taxon>
        <taxon>Bacillota</taxon>
        <taxon>Bacilli</taxon>
        <taxon>Bacillales</taxon>
        <taxon>Bacillaceae</taxon>
        <taxon>Tepidibacillus</taxon>
    </lineage>
</organism>
<evidence type="ECO:0000256" key="2">
    <source>
        <dbReference type="ARBA" id="ARBA00022617"/>
    </source>
</evidence>
<keyword evidence="7 9" id="KW-0472">Membrane</keyword>
<dbReference type="GO" id="GO:0046872">
    <property type="term" value="F:metal ion binding"/>
    <property type="evidence" value="ECO:0007669"/>
    <property type="project" value="UniProtKB-KW"/>
</dbReference>
<feature type="transmembrane region" description="Helical" evidence="9">
    <location>
        <begin position="12"/>
        <end position="30"/>
    </location>
</feature>
<accession>A0A135L1V0</accession>
<feature type="binding site" description="axial binding residue" evidence="8">
    <location>
        <position position="27"/>
    </location>
    <ligand>
        <name>heme</name>
        <dbReference type="ChEBI" id="CHEBI:30413"/>
    </ligand>
    <ligandPart>
        <name>Fe</name>
        <dbReference type="ChEBI" id="CHEBI:18248"/>
    </ligandPart>
</feature>
<keyword evidence="3 9" id="KW-0812">Transmembrane</keyword>
<evidence type="ECO:0000313" key="11">
    <source>
        <dbReference type="Proteomes" id="UP000070352"/>
    </source>
</evidence>